<reference evidence="2 3" key="1">
    <citation type="submission" date="2023-10" db="EMBL/GenBank/DDBJ databases">
        <title>Chromosome-scale genome assembly provides insights into flower coloration mechanisms of Canna indica.</title>
        <authorList>
            <person name="Li C."/>
        </authorList>
    </citation>
    <scope>NUCLEOTIDE SEQUENCE [LARGE SCALE GENOMIC DNA]</scope>
    <source>
        <tissue evidence="2">Flower</tissue>
    </source>
</reference>
<evidence type="ECO:0000313" key="2">
    <source>
        <dbReference type="EMBL" id="WOL13133.1"/>
    </source>
</evidence>
<dbReference type="InterPro" id="IPR026960">
    <property type="entry name" value="RVT-Znf"/>
</dbReference>
<protein>
    <recommendedName>
        <fullName evidence="1">Reverse transcriptase zinc-binding domain-containing protein</fullName>
    </recommendedName>
</protein>
<keyword evidence="3" id="KW-1185">Reference proteome</keyword>
<dbReference type="Proteomes" id="UP001327560">
    <property type="component" value="Chromosome 7"/>
</dbReference>
<organism evidence="2 3">
    <name type="scientific">Canna indica</name>
    <name type="common">Indian-shot</name>
    <dbReference type="NCBI Taxonomy" id="4628"/>
    <lineage>
        <taxon>Eukaryota</taxon>
        <taxon>Viridiplantae</taxon>
        <taxon>Streptophyta</taxon>
        <taxon>Embryophyta</taxon>
        <taxon>Tracheophyta</taxon>
        <taxon>Spermatophyta</taxon>
        <taxon>Magnoliopsida</taxon>
        <taxon>Liliopsida</taxon>
        <taxon>Zingiberales</taxon>
        <taxon>Cannaceae</taxon>
        <taxon>Canna</taxon>
    </lineage>
</organism>
<dbReference type="EMBL" id="CP136896">
    <property type="protein sequence ID" value="WOL13133.1"/>
    <property type="molecule type" value="Genomic_DNA"/>
</dbReference>
<name>A0AAQ3KU37_9LILI</name>
<dbReference type="AlphaFoldDB" id="A0AAQ3KU37"/>
<feature type="domain" description="Reverse transcriptase zinc-binding" evidence="1">
    <location>
        <begin position="100"/>
        <end position="183"/>
    </location>
</feature>
<evidence type="ECO:0000259" key="1">
    <source>
        <dbReference type="Pfam" id="PF13966"/>
    </source>
</evidence>
<gene>
    <name evidence="2" type="ORF">Cni_G21902</name>
</gene>
<proteinExistence type="predicted"/>
<sequence length="183" mass="21501">MENLKEGFAMNVANGKKTSLWNDPWLKTIPLCKWPTYINVEEFEKFGLVSELIERNGWNKEKIKKCFDESLGERIAVIQLNEEGKEDRWVWGKSISGQLSTKNVYCFVKEKESEVEMIDFSWNKLWALNVTERVKIFLWKLIWGMLPTSEWFCSKNGEETQKCFICSDEVDGFSHILFKCSFA</sequence>
<accession>A0AAQ3KU37</accession>
<evidence type="ECO:0000313" key="3">
    <source>
        <dbReference type="Proteomes" id="UP001327560"/>
    </source>
</evidence>
<dbReference type="Pfam" id="PF13966">
    <property type="entry name" value="zf-RVT"/>
    <property type="match status" value="1"/>
</dbReference>